<dbReference type="AlphaFoldDB" id="A0AAN8XGI8"/>
<evidence type="ECO:0000313" key="1">
    <source>
        <dbReference type="EMBL" id="KAK7079933.1"/>
    </source>
</evidence>
<reference evidence="1 2" key="1">
    <citation type="submission" date="2023-11" db="EMBL/GenBank/DDBJ databases">
        <title>Halocaridina rubra genome assembly.</title>
        <authorList>
            <person name="Smith C."/>
        </authorList>
    </citation>
    <scope>NUCLEOTIDE SEQUENCE [LARGE SCALE GENOMIC DNA]</scope>
    <source>
        <strain evidence="1">EP-1</strain>
        <tissue evidence="1">Whole</tissue>
    </source>
</reference>
<name>A0AAN8XGI8_HALRR</name>
<evidence type="ECO:0000313" key="2">
    <source>
        <dbReference type="Proteomes" id="UP001381693"/>
    </source>
</evidence>
<gene>
    <name evidence="1" type="ORF">SK128_008421</name>
</gene>
<protein>
    <submittedName>
        <fullName evidence="1">Uncharacterized protein</fullName>
    </submittedName>
</protein>
<accession>A0AAN8XGI8</accession>
<proteinExistence type="predicted"/>
<dbReference type="EMBL" id="JAXCGZ010006255">
    <property type="protein sequence ID" value="KAK7079933.1"/>
    <property type="molecule type" value="Genomic_DNA"/>
</dbReference>
<keyword evidence="2" id="KW-1185">Reference proteome</keyword>
<sequence length="176" mass="19917">MLSYPPSPTPNQPPHTYQHPFDAPFHPDLLTSILPNPFLSCEDRVYFQRLRFARQFNGRGLSFEELVLLILHHHPRVAAAFDLKGWNNTLLGYNSGSLDIVPPLKELGLLWPLILVVMRCSVPAVPKAKRAGKLAKAFLEARLESHNFEVSNNLSSCSKLISKVQMPLYPSLRCFE</sequence>
<organism evidence="1 2">
    <name type="scientific">Halocaridina rubra</name>
    <name type="common">Hawaiian red shrimp</name>
    <dbReference type="NCBI Taxonomy" id="373956"/>
    <lineage>
        <taxon>Eukaryota</taxon>
        <taxon>Metazoa</taxon>
        <taxon>Ecdysozoa</taxon>
        <taxon>Arthropoda</taxon>
        <taxon>Crustacea</taxon>
        <taxon>Multicrustacea</taxon>
        <taxon>Malacostraca</taxon>
        <taxon>Eumalacostraca</taxon>
        <taxon>Eucarida</taxon>
        <taxon>Decapoda</taxon>
        <taxon>Pleocyemata</taxon>
        <taxon>Caridea</taxon>
        <taxon>Atyoidea</taxon>
        <taxon>Atyidae</taxon>
        <taxon>Halocaridina</taxon>
    </lineage>
</organism>
<comment type="caution">
    <text evidence="1">The sequence shown here is derived from an EMBL/GenBank/DDBJ whole genome shotgun (WGS) entry which is preliminary data.</text>
</comment>
<dbReference type="Proteomes" id="UP001381693">
    <property type="component" value="Unassembled WGS sequence"/>
</dbReference>